<dbReference type="PROSITE" id="PS00815">
    <property type="entry name" value="AIPM_HOMOCIT_SYNTH_1"/>
    <property type="match status" value="1"/>
</dbReference>
<evidence type="ECO:0000259" key="6">
    <source>
        <dbReference type="PROSITE" id="PS50991"/>
    </source>
</evidence>
<keyword evidence="4" id="KW-0100">Branched-chain amino acid biosynthesis</keyword>
<keyword evidence="2 5" id="KW-0808">Transferase</keyword>
<dbReference type="GO" id="GO:0003852">
    <property type="term" value="F:2-isopropylmalate synthase activity"/>
    <property type="evidence" value="ECO:0007669"/>
    <property type="project" value="InterPro"/>
</dbReference>
<dbReference type="PANTHER" id="PTHR10277">
    <property type="entry name" value="HOMOCITRATE SYNTHASE-RELATED"/>
    <property type="match status" value="1"/>
</dbReference>
<evidence type="ECO:0000256" key="4">
    <source>
        <dbReference type="ARBA" id="ARBA00023304"/>
    </source>
</evidence>
<keyword evidence="3" id="KW-0464">Manganese</keyword>
<evidence type="ECO:0000256" key="1">
    <source>
        <dbReference type="ARBA" id="ARBA00022605"/>
    </source>
</evidence>
<dbReference type="InterPro" id="IPR036230">
    <property type="entry name" value="LeuA_allosteric_dom_sf"/>
</dbReference>
<dbReference type="Pfam" id="PF08502">
    <property type="entry name" value="LeuA_dimer"/>
    <property type="match status" value="1"/>
</dbReference>
<proteinExistence type="inferred from homology"/>
<comment type="caution">
    <text evidence="7">The sequence shown here is derived from an EMBL/GenBank/DDBJ whole genome shotgun (WGS) entry which is preliminary data.</text>
</comment>
<sequence>MQQQIEIMDTTLRDGEQTDGVSFSSFEKLQIARFLLEQLNVNRVEVASARVSSGEQQTVQQIFEWAATKDYVDRIEILGFVDGGRSIDWIKSAGGRVVNLLTKGSRKHCELQLGKTLAEHLRDIESTVRYAQDQGVRVHVYLEDWSNGFLYSEDYVKEMLFALVDMPIARFLLPDTLGLLSPDEVQRGIRMALDLFPDMHIDFHGHNDYGLATANCLAAVQAGVRGLHVAVNGLGERAGNSPLEAVVTAVHDKLGVKTTVNEQAITDASRLVETFSRKRVSANRPIVGHDVFTQTAGIHADGDKKHNLYANPILPERFGRQRVYALGKLAGKSSIEMNLKNQGIELPPDQVERLWLRVKELGEKKAIVSPDDLPFLIEELLGDTQAHTVSVIAADIHTRIGAAPSASIRVRIADKEYQAEATGDGGYDAFMKALNRIVTEAGLSVAELKDYELRIPPGGQTDALVETIITWVTPDHSIFRTVGVDSDQMIAAIKATEKMLNRMTTDSKRTSTVEQGKSV</sequence>
<dbReference type="Proteomes" id="UP000460298">
    <property type="component" value="Unassembled WGS sequence"/>
</dbReference>
<dbReference type="Pfam" id="PF22617">
    <property type="entry name" value="HCS_D2"/>
    <property type="match status" value="1"/>
</dbReference>
<dbReference type="EMBL" id="WBUI01000003">
    <property type="protein sequence ID" value="KAB2934395.1"/>
    <property type="molecule type" value="Genomic_DNA"/>
</dbReference>
<comment type="similarity">
    <text evidence="5">Belongs to the alpha-IPM synthase/homocitrate synthase family.</text>
</comment>
<dbReference type="PROSITE" id="PS00816">
    <property type="entry name" value="AIPM_HOMOCIT_SYNTH_2"/>
    <property type="match status" value="1"/>
</dbReference>
<dbReference type="InterPro" id="IPR013785">
    <property type="entry name" value="Aldolase_TIM"/>
</dbReference>
<dbReference type="InterPro" id="IPR013709">
    <property type="entry name" value="2-isopropylmalate_synth_dimer"/>
</dbReference>
<dbReference type="InterPro" id="IPR000891">
    <property type="entry name" value="PYR_CT"/>
</dbReference>
<dbReference type="Gene3D" id="3.30.160.340">
    <property type="match status" value="1"/>
</dbReference>
<keyword evidence="1" id="KW-0028">Amino-acid biosynthesis</keyword>
<evidence type="ECO:0000256" key="2">
    <source>
        <dbReference type="ARBA" id="ARBA00022679"/>
    </source>
</evidence>
<organism evidence="7 8">
    <name type="scientific">Leptonema illini</name>
    <dbReference type="NCBI Taxonomy" id="183"/>
    <lineage>
        <taxon>Bacteria</taxon>
        <taxon>Pseudomonadati</taxon>
        <taxon>Spirochaetota</taxon>
        <taxon>Spirochaetia</taxon>
        <taxon>Leptospirales</taxon>
        <taxon>Leptospiraceae</taxon>
        <taxon>Leptonema</taxon>
    </lineage>
</organism>
<gene>
    <name evidence="7" type="ORF">F9K24_05050</name>
</gene>
<dbReference type="InterPro" id="IPR002034">
    <property type="entry name" value="AIPM/Hcit_synth_CS"/>
</dbReference>
<accession>A0A833H401</accession>
<dbReference type="PANTHER" id="PTHR10277:SF57">
    <property type="entry name" value="(R)-CITRAMALATE SYNTHASE CIMA"/>
    <property type="match status" value="1"/>
</dbReference>
<dbReference type="SUPFAM" id="SSF110921">
    <property type="entry name" value="2-isopropylmalate synthase LeuA, allosteric (dimerisation) domain"/>
    <property type="match status" value="1"/>
</dbReference>
<dbReference type="Pfam" id="PF00682">
    <property type="entry name" value="HMGL-like"/>
    <property type="match status" value="1"/>
</dbReference>
<dbReference type="Gene3D" id="3.20.20.70">
    <property type="entry name" value="Aldolase class I"/>
    <property type="match status" value="1"/>
</dbReference>
<dbReference type="AlphaFoldDB" id="A0A833H401"/>
<dbReference type="InterPro" id="IPR054691">
    <property type="entry name" value="LeuA/HCS_post-cat"/>
</dbReference>
<dbReference type="Gene3D" id="3.30.160.740">
    <property type="match status" value="1"/>
</dbReference>
<evidence type="ECO:0000313" key="7">
    <source>
        <dbReference type="EMBL" id="KAB2934395.1"/>
    </source>
</evidence>
<dbReference type="PROSITE" id="PS50991">
    <property type="entry name" value="PYR_CT"/>
    <property type="match status" value="1"/>
</dbReference>
<evidence type="ECO:0000256" key="3">
    <source>
        <dbReference type="ARBA" id="ARBA00023211"/>
    </source>
</evidence>
<name>A0A833H401_9LEPT</name>
<evidence type="ECO:0000256" key="5">
    <source>
        <dbReference type="RuleBase" id="RU003523"/>
    </source>
</evidence>
<protein>
    <submittedName>
        <fullName evidence="7">2-isopropylmalate synthase</fullName>
    </submittedName>
</protein>
<feature type="domain" description="Pyruvate carboxyltransferase" evidence="6">
    <location>
        <begin position="5"/>
        <end position="266"/>
    </location>
</feature>
<evidence type="ECO:0000313" key="8">
    <source>
        <dbReference type="Proteomes" id="UP000460298"/>
    </source>
</evidence>
<dbReference type="SMART" id="SM00917">
    <property type="entry name" value="LeuA_dimer"/>
    <property type="match status" value="1"/>
</dbReference>
<dbReference type="SUPFAM" id="SSF51569">
    <property type="entry name" value="Aldolase"/>
    <property type="match status" value="1"/>
</dbReference>
<dbReference type="GO" id="GO:0009098">
    <property type="term" value="P:L-leucine biosynthetic process"/>
    <property type="evidence" value="ECO:0007669"/>
    <property type="project" value="InterPro"/>
</dbReference>
<dbReference type="InterPro" id="IPR050073">
    <property type="entry name" value="2-IPM_HCS-like"/>
</dbReference>
<reference evidence="7 8" key="1">
    <citation type="submission" date="2019-10" db="EMBL/GenBank/DDBJ databases">
        <title>Extracellular Electron Transfer in a Candidatus Methanoperedens spp. Enrichment Culture.</title>
        <authorList>
            <person name="Berger S."/>
            <person name="Rangel Shaw D."/>
            <person name="Berben T."/>
            <person name="In 'T Zandt M."/>
            <person name="Frank J."/>
            <person name="Reimann J."/>
            <person name="Jetten M.S.M."/>
            <person name="Welte C.U."/>
        </authorList>
    </citation>
    <scope>NUCLEOTIDE SEQUENCE [LARGE SCALE GENOMIC DNA]</scope>
    <source>
        <strain evidence="7">SB12</strain>
    </source>
</reference>